<evidence type="ECO:0000313" key="3">
    <source>
        <dbReference type="Proteomes" id="UP000822184"/>
    </source>
</evidence>
<dbReference type="RefSeq" id="WP_077855453.1">
    <property type="nucleotide sequence ID" value="NZ_JABTDW010000001.1"/>
</dbReference>
<protein>
    <submittedName>
        <fullName evidence="2">SPP1 gp7 family putative phage head morphogenesis protein</fullName>
    </submittedName>
</protein>
<sequence>MKQSKYQELYTSLTLYFADEIYKKSDNKILDMQKDQKKNRDDILSHIAKILLSYQIINSTLSLSTGEYKTLYSNLEKVINETIKSELKNELYIMKEIFSDTCLEKYNTNNYIYNLGKNFKLTQVDDKTLDKIINTKIKGEVWSDRLWSNKNETAKDLKLQVKKFLKGDINVNEIEKVIKTKYNANASNTDRLVRTEITRVQSESNEYWAKDHDIKQQLFMATLDSKTSNICRSKDGLVFDIDDPNKPIPPLHPHCRSVLVNLVSKDWKPKQRYDNQSKQNIDWTTYEEWSSEQS</sequence>
<comment type="caution">
    <text evidence="2">The sequence shown here is derived from an EMBL/GenBank/DDBJ whole genome shotgun (WGS) entry which is preliminary data.</text>
</comment>
<dbReference type="Pfam" id="PF04233">
    <property type="entry name" value="Phage_Mu_F"/>
    <property type="match status" value="1"/>
</dbReference>
<feature type="domain" description="Phage head morphogenesis" evidence="1">
    <location>
        <begin position="167"/>
        <end position="259"/>
    </location>
</feature>
<accession>A0AAE5H9Y5</accession>
<dbReference type="EMBL" id="JABTDW010000001">
    <property type="protein sequence ID" value="NSB17445.1"/>
    <property type="molecule type" value="Genomic_DNA"/>
</dbReference>
<proteinExistence type="predicted"/>
<dbReference type="NCBIfam" id="TIGR01641">
    <property type="entry name" value="phageSPP1_gp7"/>
    <property type="match status" value="1"/>
</dbReference>
<name>A0AAE5H9Y5_CLOBE</name>
<evidence type="ECO:0000259" key="1">
    <source>
        <dbReference type="Pfam" id="PF04233"/>
    </source>
</evidence>
<dbReference type="InterPro" id="IPR006528">
    <property type="entry name" value="Phage_head_morphogenesis_dom"/>
</dbReference>
<dbReference type="Proteomes" id="UP000822184">
    <property type="component" value="Unassembled WGS sequence"/>
</dbReference>
<evidence type="ECO:0000313" key="2">
    <source>
        <dbReference type="EMBL" id="NSB17445.1"/>
    </source>
</evidence>
<gene>
    <name evidence="2" type="ORF">BCD95_005704</name>
</gene>
<reference evidence="2" key="1">
    <citation type="submission" date="2020-06" db="EMBL/GenBank/DDBJ databases">
        <title>Genomic insights into acetone-butanol-ethanol (ABE) fermentation by sequencing solventogenic clostridia strains.</title>
        <authorList>
            <person name="Brown S."/>
        </authorList>
    </citation>
    <scope>NUCLEOTIDE SEQUENCE</scope>
    <source>
        <strain evidence="2">DJ123</strain>
    </source>
</reference>
<dbReference type="AlphaFoldDB" id="A0AAE5H9Y5"/>
<organism evidence="2 3">
    <name type="scientific">Clostridium beijerinckii</name>
    <name type="common">Clostridium MP</name>
    <dbReference type="NCBI Taxonomy" id="1520"/>
    <lineage>
        <taxon>Bacteria</taxon>
        <taxon>Bacillati</taxon>
        <taxon>Bacillota</taxon>
        <taxon>Clostridia</taxon>
        <taxon>Eubacteriales</taxon>
        <taxon>Clostridiaceae</taxon>
        <taxon>Clostridium</taxon>
    </lineage>
</organism>